<name>A0A9Q1BEC1_HOLLE</name>
<evidence type="ECO:0000313" key="4">
    <source>
        <dbReference type="Proteomes" id="UP001152320"/>
    </source>
</evidence>
<dbReference type="PANTHER" id="PTHR37984:SF5">
    <property type="entry name" value="PROTEIN NYNRIN-LIKE"/>
    <property type="match status" value="1"/>
</dbReference>
<dbReference type="InterPro" id="IPR054465">
    <property type="entry name" value="Integrase_p58-like_C"/>
</dbReference>
<dbReference type="Pfam" id="PF22938">
    <property type="entry name" value="Integrase_p58_C"/>
    <property type="match status" value="1"/>
</dbReference>
<evidence type="ECO:0000256" key="1">
    <source>
        <dbReference type="SAM" id="MobiDB-lite"/>
    </source>
</evidence>
<accession>A0A9Q1BEC1</accession>
<sequence>MIVPYVDQKQEEWDIHLPLLTAAYRSCEHDGTGYSPNALMLGRETHTPLSLFLGGSRDAGGEEVPNFGEFAHELNETMCTVYDIVRENLGKRGNRQKRDYDVKIAHNNYNVGDLVYYRNDAKYKGLSPKLNPNKWFGPCVVTKKFSDLLFEIKPNAKAKVKVLHHDRLKPYLSDVIPDEIRRLQERVKTLAQDNKANQPTPVQSDGSQVARRSTRQSRPPERLIT</sequence>
<dbReference type="Proteomes" id="UP001152320">
    <property type="component" value="Chromosome 21"/>
</dbReference>
<dbReference type="InterPro" id="IPR050951">
    <property type="entry name" value="Retrovirus_Pol_polyprotein"/>
</dbReference>
<dbReference type="Gene3D" id="3.30.420.10">
    <property type="entry name" value="Ribonuclease H-like superfamily/Ribonuclease H"/>
    <property type="match status" value="1"/>
</dbReference>
<dbReference type="PANTHER" id="PTHR37984">
    <property type="entry name" value="PROTEIN CBG26694"/>
    <property type="match status" value="1"/>
</dbReference>
<feature type="region of interest" description="Disordered" evidence="1">
    <location>
        <begin position="190"/>
        <end position="225"/>
    </location>
</feature>
<organism evidence="3 4">
    <name type="scientific">Holothuria leucospilota</name>
    <name type="common">Black long sea cucumber</name>
    <name type="synonym">Mertensiothuria leucospilota</name>
    <dbReference type="NCBI Taxonomy" id="206669"/>
    <lineage>
        <taxon>Eukaryota</taxon>
        <taxon>Metazoa</taxon>
        <taxon>Echinodermata</taxon>
        <taxon>Eleutherozoa</taxon>
        <taxon>Echinozoa</taxon>
        <taxon>Holothuroidea</taxon>
        <taxon>Aspidochirotacea</taxon>
        <taxon>Aspidochirotida</taxon>
        <taxon>Holothuriidae</taxon>
        <taxon>Holothuria</taxon>
    </lineage>
</organism>
<gene>
    <name evidence="3" type="ORF">HOLleu_39434</name>
</gene>
<dbReference type="EMBL" id="JAIZAY010000021">
    <property type="protein sequence ID" value="KAJ8022054.1"/>
    <property type="molecule type" value="Genomic_DNA"/>
</dbReference>
<evidence type="ECO:0000313" key="3">
    <source>
        <dbReference type="EMBL" id="KAJ8022054.1"/>
    </source>
</evidence>
<evidence type="ECO:0000259" key="2">
    <source>
        <dbReference type="Pfam" id="PF22938"/>
    </source>
</evidence>
<proteinExistence type="predicted"/>
<keyword evidence="4" id="KW-1185">Reference proteome</keyword>
<dbReference type="AlphaFoldDB" id="A0A9Q1BEC1"/>
<comment type="caution">
    <text evidence="3">The sequence shown here is derived from an EMBL/GenBank/DDBJ whole genome shotgun (WGS) entry which is preliminary data.</text>
</comment>
<protein>
    <recommendedName>
        <fullName evidence="2">Integrase p58-like C-terminal domain-containing protein</fullName>
    </recommendedName>
</protein>
<reference evidence="3" key="1">
    <citation type="submission" date="2021-10" db="EMBL/GenBank/DDBJ databases">
        <title>Tropical sea cucumber genome reveals ecological adaptation and Cuvierian tubules defense mechanism.</title>
        <authorList>
            <person name="Chen T."/>
        </authorList>
    </citation>
    <scope>NUCLEOTIDE SEQUENCE</scope>
    <source>
        <strain evidence="3">Nanhai2018</strain>
        <tissue evidence="3">Muscle</tissue>
    </source>
</reference>
<dbReference type="InterPro" id="IPR036397">
    <property type="entry name" value="RNaseH_sf"/>
</dbReference>
<dbReference type="GO" id="GO:0003676">
    <property type="term" value="F:nucleic acid binding"/>
    <property type="evidence" value="ECO:0007669"/>
    <property type="project" value="InterPro"/>
</dbReference>
<feature type="domain" description="Integrase p58-like C-terminal" evidence="2">
    <location>
        <begin position="137"/>
        <end position="170"/>
    </location>
</feature>
<dbReference type="OrthoDB" id="10062030at2759"/>
<feature type="compositionally biased region" description="Polar residues" evidence="1">
    <location>
        <begin position="191"/>
        <end position="211"/>
    </location>
</feature>